<keyword evidence="8 13" id="KW-1133">Transmembrane helix</keyword>
<keyword evidence="11 13" id="KW-0472">Membrane</keyword>
<evidence type="ECO:0000256" key="3">
    <source>
        <dbReference type="ARBA" id="ARBA00011291"/>
    </source>
</evidence>
<evidence type="ECO:0000256" key="10">
    <source>
        <dbReference type="ARBA" id="ARBA00023128"/>
    </source>
</evidence>
<dbReference type="GO" id="GO:0045259">
    <property type="term" value="C:proton-transporting ATP synthase complex"/>
    <property type="evidence" value="ECO:0007669"/>
    <property type="project" value="UniProtKB-KW"/>
</dbReference>
<gene>
    <name evidence="14" type="primary">atp8</name>
</gene>
<comment type="subcellular location">
    <subcellularLocation>
        <location evidence="1 12">Mitochondrion membrane</location>
        <topology evidence="1 12">Single-pass membrane protein</topology>
    </subcellularLocation>
</comment>
<evidence type="ECO:0000256" key="11">
    <source>
        <dbReference type="ARBA" id="ARBA00023136"/>
    </source>
</evidence>
<name>A0A343A5C1_9CUCU</name>
<evidence type="ECO:0000256" key="13">
    <source>
        <dbReference type="SAM" id="Phobius"/>
    </source>
</evidence>
<geneLocation type="mitochondrion" evidence="14"/>
<dbReference type="GO" id="GO:0015986">
    <property type="term" value="P:proton motive force-driven ATP synthesis"/>
    <property type="evidence" value="ECO:0007669"/>
    <property type="project" value="InterPro"/>
</dbReference>
<evidence type="ECO:0000256" key="2">
    <source>
        <dbReference type="ARBA" id="ARBA00008892"/>
    </source>
</evidence>
<evidence type="ECO:0000256" key="12">
    <source>
        <dbReference type="RuleBase" id="RU003661"/>
    </source>
</evidence>
<comment type="similarity">
    <text evidence="2 12">Belongs to the ATPase protein 8 family.</text>
</comment>
<feature type="transmembrane region" description="Helical" evidence="13">
    <location>
        <begin position="7"/>
        <end position="29"/>
    </location>
</feature>
<evidence type="ECO:0000256" key="4">
    <source>
        <dbReference type="ARBA" id="ARBA00022448"/>
    </source>
</evidence>
<evidence type="ECO:0000256" key="7">
    <source>
        <dbReference type="ARBA" id="ARBA00022781"/>
    </source>
</evidence>
<dbReference type="EMBL" id="KX035200">
    <property type="protein sequence ID" value="AOY39749.1"/>
    <property type="molecule type" value="Genomic_DNA"/>
</dbReference>
<keyword evidence="9 12" id="KW-0406">Ion transport</keyword>
<keyword evidence="10 12" id="KW-0496">Mitochondrion</keyword>
<keyword evidence="6 12" id="KW-0812">Transmembrane</keyword>
<keyword evidence="7 12" id="KW-0375">Hydrogen ion transport</keyword>
<evidence type="ECO:0000313" key="14">
    <source>
        <dbReference type="EMBL" id="AOY39749.1"/>
    </source>
</evidence>
<evidence type="ECO:0000256" key="1">
    <source>
        <dbReference type="ARBA" id="ARBA00004304"/>
    </source>
</evidence>
<accession>A0A343A5C1</accession>
<dbReference type="Pfam" id="PF00895">
    <property type="entry name" value="ATP-synt_8"/>
    <property type="match status" value="1"/>
</dbReference>
<dbReference type="AlphaFoldDB" id="A0A343A5C1"/>
<organism evidence="14">
    <name type="scientific">Hylastes opacus</name>
    <dbReference type="NCBI Taxonomy" id="1002010"/>
    <lineage>
        <taxon>Eukaryota</taxon>
        <taxon>Metazoa</taxon>
        <taxon>Ecdysozoa</taxon>
        <taxon>Arthropoda</taxon>
        <taxon>Hexapoda</taxon>
        <taxon>Insecta</taxon>
        <taxon>Pterygota</taxon>
        <taxon>Neoptera</taxon>
        <taxon>Endopterygota</taxon>
        <taxon>Coleoptera</taxon>
        <taxon>Polyphaga</taxon>
        <taxon>Cucujiformia</taxon>
        <taxon>Curculionidae</taxon>
        <taxon>Scolytinae</taxon>
        <taxon>Hylastes</taxon>
    </lineage>
</organism>
<dbReference type="InterPro" id="IPR001421">
    <property type="entry name" value="ATP8_metazoa"/>
</dbReference>
<comment type="subunit">
    <text evidence="3">F-type ATPases have 2 components, CF(1) - the catalytic core - and CF(0) - the membrane proton channel.</text>
</comment>
<evidence type="ECO:0000256" key="6">
    <source>
        <dbReference type="ARBA" id="ARBA00022692"/>
    </source>
</evidence>
<keyword evidence="5 12" id="KW-0138">CF(0)</keyword>
<evidence type="ECO:0000256" key="5">
    <source>
        <dbReference type="ARBA" id="ARBA00022547"/>
    </source>
</evidence>
<evidence type="ECO:0000256" key="8">
    <source>
        <dbReference type="ARBA" id="ARBA00022989"/>
    </source>
</evidence>
<reference evidence="14" key="1">
    <citation type="submission" date="2016-04" db="EMBL/GenBank/DDBJ databases">
        <title>Mitochondria of Scolytid beetles.</title>
        <authorList>
            <person name="Miller K."/>
            <person name="Linard B."/>
            <person name="Vogler A.P."/>
        </authorList>
    </citation>
    <scope>NUCLEOTIDE SEQUENCE</scope>
</reference>
<evidence type="ECO:0000256" key="9">
    <source>
        <dbReference type="ARBA" id="ARBA00023065"/>
    </source>
</evidence>
<dbReference type="GO" id="GO:0031966">
    <property type="term" value="C:mitochondrial membrane"/>
    <property type="evidence" value="ECO:0007669"/>
    <property type="project" value="UniProtKB-SubCell"/>
</dbReference>
<sequence>MPQMSPMMWIWLFILFNSTLILTMILNYYSFQYNPNYFNLTKFNKLNKKNWKW</sequence>
<proteinExistence type="inferred from homology"/>
<keyword evidence="4 12" id="KW-0813">Transport</keyword>
<dbReference type="GO" id="GO:0015078">
    <property type="term" value="F:proton transmembrane transporter activity"/>
    <property type="evidence" value="ECO:0007669"/>
    <property type="project" value="InterPro"/>
</dbReference>
<protein>
    <recommendedName>
        <fullName evidence="12">ATP synthase complex subunit 8</fullName>
    </recommendedName>
</protein>